<keyword evidence="2" id="KW-1185">Reference proteome</keyword>
<dbReference type="Proteomes" id="UP001151752">
    <property type="component" value="Chromosome 12"/>
</dbReference>
<evidence type="ECO:0000313" key="2">
    <source>
        <dbReference type="Proteomes" id="UP001151752"/>
    </source>
</evidence>
<gene>
    <name evidence="1" type="ORF">OIU74_023637</name>
</gene>
<comment type="caution">
    <text evidence="1">The sequence shown here is derived from an EMBL/GenBank/DDBJ whole genome shotgun (WGS) entry which is preliminary data.</text>
</comment>
<reference evidence="1" key="2">
    <citation type="journal article" date="2023" name="Int. J. Mol. Sci.">
        <title>De Novo Assembly and Annotation of 11 Diverse Shrub Willow (Salix) Genomes Reveals Novel Gene Organization in Sex-Linked Regions.</title>
        <authorList>
            <person name="Hyden B."/>
            <person name="Feng K."/>
            <person name="Yates T.B."/>
            <person name="Jawdy S."/>
            <person name="Cereghino C."/>
            <person name="Smart L.B."/>
            <person name="Muchero W."/>
        </authorList>
    </citation>
    <scope>NUCLEOTIDE SEQUENCE</scope>
    <source>
        <tissue evidence="1">Shoot tip</tissue>
    </source>
</reference>
<dbReference type="AlphaFoldDB" id="A0A9Q1ABC1"/>
<name>A0A9Q1ABC1_9ROSI</name>
<dbReference type="EMBL" id="JAPFFM010000004">
    <property type="protein sequence ID" value="KAJ6764801.1"/>
    <property type="molecule type" value="Genomic_DNA"/>
</dbReference>
<accession>A0A9Q1ABC1</accession>
<reference evidence="1" key="1">
    <citation type="submission" date="2022-11" db="EMBL/GenBank/DDBJ databases">
        <authorList>
            <person name="Hyden B.L."/>
            <person name="Feng K."/>
            <person name="Yates T."/>
            <person name="Jawdy S."/>
            <person name="Smart L.B."/>
            <person name="Muchero W."/>
        </authorList>
    </citation>
    <scope>NUCLEOTIDE SEQUENCE</scope>
    <source>
        <tissue evidence="1">Shoot tip</tissue>
    </source>
</reference>
<evidence type="ECO:0000313" key="1">
    <source>
        <dbReference type="EMBL" id="KAJ6764801.1"/>
    </source>
</evidence>
<organism evidence="1 2">
    <name type="scientific">Salix koriyanagi</name>
    <dbReference type="NCBI Taxonomy" id="2511006"/>
    <lineage>
        <taxon>Eukaryota</taxon>
        <taxon>Viridiplantae</taxon>
        <taxon>Streptophyta</taxon>
        <taxon>Embryophyta</taxon>
        <taxon>Tracheophyta</taxon>
        <taxon>Spermatophyta</taxon>
        <taxon>Magnoliopsida</taxon>
        <taxon>eudicotyledons</taxon>
        <taxon>Gunneridae</taxon>
        <taxon>Pentapetalae</taxon>
        <taxon>rosids</taxon>
        <taxon>fabids</taxon>
        <taxon>Malpighiales</taxon>
        <taxon>Salicaceae</taxon>
        <taxon>Saliceae</taxon>
        <taxon>Salix</taxon>
    </lineage>
</organism>
<protein>
    <submittedName>
        <fullName evidence="1">Uncharacterized protein</fullName>
    </submittedName>
</protein>
<sequence length="62" mass="6899">MGGAAAAAAAVKRIPRIKFPQRHANSSSSGLCPTNSRRINRYRDSSFYHVKLRSSRITSQYC</sequence>
<proteinExistence type="predicted"/>